<gene>
    <name evidence="2" type="ORF">SAMN05445756_1201</name>
</gene>
<dbReference type="PANTHER" id="PTHR37418:SF1">
    <property type="entry name" value="3-KETO-5-AMINOHEXANOATE CLEAVAGE PROTEIN"/>
    <property type="match status" value="1"/>
</dbReference>
<dbReference type="InterPro" id="IPR008567">
    <property type="entry name" value="BKACE"/>
</dbReference>
<dbReference type="SUPFAM" id="SSF51391">
    <property type="entry name" value="Thiamin phosphate synthase"/>
    <property type="match status" value="1"/>
</dbReference>
<dbReference type="Proteomes" id="UP000198122">
    <property type="component" value="Unassembled WGS sequence"/>
</dbReference>
<sequence length="243" mass="25680">MLFKACLNGARDVDEHPRLSVDVRVIAAEARAAVDAGAGALHVHAKDAAGRDSLAVDDVARVLDAVRAVCPEVPVGVTTGAWALPDVSTRVAAVAAWAVRPDFASVNWHEEGADAVAGALLDAGIGVEAGVWNPEGLERWARSPHRDTCLRVLIELPDVPTDDLGFHVERLARPLLAGVSDAAPHLPVLLHGEEASTWPAIDLALREGLDTRVGLEDTLRVPDGSPAEGNGELVREAAQRMRE</sequence>
<name>A0A212TFN2_9MICO</name>
<evidence type="ECO:0000313" key="2">
    <source>
        <dbReference type="EMBL" id="SNC64867.1"/>
    </source>
</evidence>
<dbReference type="InterPro" id="IPR036206">
    <property type="entry name" value="ThiamineP_synth_sf"/>
</dbReference>
<feature type="region of interest" description="Disordered" evidence="1">
    <location>
        <begin position="219"/>
        <end position="243"/>
    </location>
</feature>
<dbReference type="AlphaFoldDB" id="A0A212TFN2"/>
<dbReference type="Pfam" id="PF05853">
    <property type="entry name" value="BKACE"/>
    <property type="match status" value="2"/>
</dbReference>
<dbReference type="PANTHER" id="PTHR37418">
    <property type="entry name" value="3-KETO-5-AMINOHEXANOATE CLEAVAGE ENZYME-RELATED"/>
    <property type="match status" value="1"/>
</dbReference>
<protein>
    <submittedName>
        <fullName evidence="2">Uncharacterized conserved protein, DUF849 family</fullName>
    </submittedName>
</protein>
<organism evidence="2 3">
    <name type="scientific">Kytococcus aerolatus</name>
    <dbReference type="NCBI Taxonomy" id="592308"/>
    <lineage>
        <taxon>Bacteria</taxon>
        <taxon>Bacillati</taxon>
        <taxon>Actinomycetota</taxon>
        <taxon>Actinomycetes</taxon>
        <taxon>Micrococcales</taxon>
        <taxon>Kytococcaceae</taxon>
        <taxon>Kytococcus</taxon>
    </lineage>
</organism>
<evidence type="ECO:0000313" key="3">
    <source>
        <dbReference type="Proteomes" id="UP000198122"/>
    </source>
</evidence>
<accession>A0A212TFN2</accession>
<dbReference type="Gene3D" id="3.20.20.70">
    <property type="entry name" value="Aldolase class I"/>
    <property type="match status" value="1"/>
</dbReference>
<dbReference type="EMBL" id="FYEZ01000001">
    <property type="protein sequence ID" value="SNC64867.1"/>
    <property type="molecule type" value="Genomic_DNA"/>
</dbReference>
<evidence type="ECO:0000256" key="1">
    <source>
        <dbReference type="SAM" id="MobiDB-lite"/>
    </source>
</evidence>
<keyword evidence="3" id="KW-1185">Reference proteome</keyword>
<dbReference type="RefSeq" id="WP_088818078.1">
    <property type="nucleotide sequence ID" value="NZ_FYEZ01000001.1"/>
</dbReference>
<dbReference type="InterPro" id="IPR013785">
    <property type="entry name" value="Aldolase_TIM"/>
</dbReference>
<reference evidence="2 3" key="1">
    <citation type="submission" date="2017-06" db="EMBL/GenBank/DDBJ databases">
        <authorList>
            <person name="Kim H.J."/>
            <person name="Triplett B.A."/>
        </authorList>
    </citation>
    <scope>NUCLEOTIDE SEQUENCE [LARGE SCALE GENOMIC DNA]</scope>
    <source>
        <strain evidence="2 3">DSM 22179</strain>
    </source>
</reference>
<proteinExistence type="predicted"/>
<dbReference type="OrthoDB" id="3424160at2"/>
<dbReference type="GO" id="GO:0043720">
    <property type="term" value="F:3-keto-5-aminohexanoate cleavage activity"/>
    <property type="evidence" value="ECO:0007669"/>
    <property type="project" value="InterPro"/>
</dbReference>
<feature type="compositionally biased region" description="Basic and acidic residues" evidence="1">
    <location>
        <begin position="233"/>
        <end position="243"/>
    </location>
</feature>